<name>A0ABQ4I4X9_9ACTN</name>
<dbReference type="Proteomes" id="UP000647017">
    <property type="component" value="Unassembled WGS sequence"/>
</dbReference>
<evidence type="ECO:0008006" key="4">
    <source>
        <dbReference type="Google" id="ProtNLM"/>
    </source>
</evidence>
<accession>A0ABQ4I4X9</accession>
<keyword evidence="1" id="KW-1133">Transmembrane helix</keyword>
<organism evidence="2 3">
    <name type="scientific">Micromonospora andamanensis</name>
    <dbReference type="NCBI Taxonomy" id="1287068"/>
    <lineage>
        <taxon>Bacteria</taxon>
        <taxon>Bacillati</taxon>
        <taxon>Actinomycetota</taxon>
        <taxon>Actinomycetes</taxon>
        <taxon>Micromonosporales</taxon>
        <taxon>Micromonosporaceae</taxon>
        <taxon>Micromonospora</taxon>
    </lineage>
</organism>
<keyword evidence="1" id="KW-0812">Transmembrane</keyword>
<evidence type="ECO:0000313" key="2">
    <source>
        <dbReference type="EMBL" id="GIJ12927.1"/>
    </source>
</evidence>
<dbReference type="Pfam" id="PF00805">
    <property type="entry name" value="Pentapeptide"/>
    <property type="match status" value="1"/>
</dbReference>
<comment type="caution">
    <text evidence="2">The sequence shown here is derived from an EMBL/GenBank/DDBJ whole genome shotgun (WGS) entry which is preliminary data.</text>
</comment>
<dbReference type="Gene3D" id="2.160.20.80">
    <property type="entry name" value="E3 ubiquitin-protein ligase SopA"/>
    <property type="match status" value="1"/>
</dbReference>
<feature type="transmembrane region" description="Helical" evidence="1">
    <location>
        <begin position="62"/>
        <end position="83"/>
    </location>
</feature>
<feature type="transmembrane region" description="Helical" evidence="1">
    <location>
        <begin position="24"/>
        <end position="42"/>
    </location>
</feature>
<dbReference type="SUPFAM" id="SSF141571">
    <property type="entry name" value="Pentapeptide repeat-like"/>
    <property type="match status" value="1"/>
</dbReference>
<dbReference type="RefSeq" id="WP_204015053.1">
    <property type="nucleotide sequence ID" value="NZ_BOOZ01000067.1"/>
</dbReference>
<keyword evidence="1" id="KW-0472">Membrane</keyword>
<keyword evidence="3" id="KW-1185">Reference proteome</keyword>
<feature type="transmembrane region" description="Helical" evidence="1">
    <location>
        <begin position="191"/>
        <end position="209"/>
    </location>
</feature>
<dbReference type="EMBL" id="BOOZ01000067">
    <property type="protein sequence ID" value="GIJ12927.1"/>
    <property type="molecule type" value="Genomic_DNA"/>
</dbReference>
<evidence type="ECO:0000256" key="1">
    <source>
        <dbReference type="SAM" id="Phobius"/>
    </source>
</evidence>
<evidence type="ECO:0000313" key="3">
    <source>
        <dbReference type="Proteomes" id="UP000647017"/>
    </source>
</evidence>
<gene>
    <name evidence="2" type="ORF">Van01_61410</name>
</gene>
<reference evidence="2 3" key="1">
    <citation type="submission" date="2021-01" db="EMBL/GenBank/DDBJ databases">
        <title>Whole genome shotgun sequence of Verrucosispora andamanensis NBRC 109075.</title>
        <authorList>
            <person name="Komaki H."/>
            <person name="Tamura T."/>
        </authorList>
    </citation>
    <scope>NUCLEOTIDE SEQUENCE [LARGE SCALE GENOMIC DNA]</scope>
    <source>
        <strain evidence="2 3">NBRC 109075</strain>
    </source>
</reference>
<sequence>MTTDADATGSTDALERGNDRIRDAAKWLVASAAAVGAAMLAGSQLSSIGELPLGVPDSVDNARLWVAVTGAVAGLSTVVYAIWTAVQILLPKLVLISDLNEAWTQRRSELTTVVEHFRRNPKYLQGFVAPADIIAAREDLVAAQREPATGDEVRTQLAAGIADLDERITAIEDTATHEALKSQFRHALRKLVLATAVAAIGIVAFAWAANPPAAQPTADLRNARFVDAYLRDADLRNAKLDNADFSNADLTGADLTGASIGGVVWRNTICPDGTNSDDNRHTCAGHLS</sequence>
<dbReference type="InterPro" id="IPR001646">
    <property type="entry name" value="5peptide_repeat"/>
</dbReference>
<proteinExistence type="predicted"/>
<protein>
    <recommendedName>
        <fullName evidence="4">Pentapeptide repeat-containing protein</fullName>
    </recommendedName>
</protein>